<dbReference type="AlphaFoldDB" id="A0A7C9J571"/>
<reference evidence="2 3" key="1">
    <citation type="submission" date="2020-01" db="EMBL/GenBank/DDBJ databases">
        <title>Herbidospora sp. NEAU-GS84 nov., a novel actinomycete isolated from soil.</title>
        <authorList>
            <person name="Han L."/>
        </authorList>
    </citation>
    <scope>NUCLEOTIDE SEQUENCE [LARGE SCALE GENOMIC DNA]</scope>
    <source>
        <strain evidence="2 3">NEAU-GS84</strain>
    </source>
</reference>
<feature type="transmembrane region" description="Helical" evidence="1">
    <location>
        <begin position="7"/>
        <end position="26"/>
    </location>
</feature>
<dbReference type="Proteomes" id="UP000479526">
    <property type="component" value="Unassembled WGS sequence"/>
</dbReference>
<protein>
    <recommendedName>
        <fullName evidence="4">DUF4328 domain-containing protein</fullName>
    </recommendedName>
</protein>
<accession>A0A7C9J571</accession>
<keyword evidence="1" id="KW-1133">Transmembrane helix</keyword>
<gene>
    <name evidence="2" type="ORF">GT755_25475</name>
</gene>
<keyword evidence="1" id="KW-0812">Transmembrane</keyword>
<feature type="transmembrane region" description="Helical" evidence="1">
    <location>
        <begin position="57"/>
        <end position="79"/>
    </location>
</feature>
<keyword evidence="1" id="KW-0472">Membrane</keyword>
<evidence type="ECO:0000313" key="2">
    <source>
        <dbReference type="EMBL" id="NAS25022.1"/>
    </source>
</evidence>
<evidence type="ECO:0000313" key="3">
    <source>
        <dbReference type="Proteomes" id="UP000479526"/>
    </source>
</evidence>
<sequence length="200" mass="21014">MPQRSAFGVYAALTSQIISLAALVAFEELRGQDLALQIAAFGGDPKAPGAEAVIGDVTVFAVLVMALVVTTVFAAAAYLSWLASAAGVRRLTATAAWLVPLVNLVAPVLLADQAWRERANGSRARWLVLLTAWWVAGLTTIWLLADSHASHTNLTGVGVRELTAAGVTALLCAATVWEVSSPRTLRLPRQVIAAMSPSSK</sequence>
<evidence type="ECO:0000256" key="1">
    <source>
        <dbReference type="SAM" id="Phobius"/>
    </source>
</evidence>
<organism evidence="2 3">
    <name type="scientific">Herbidospora solisilvae</name>
    <dbReference type="NCBI Taxonomy" id="2696284"/>
    <lineage>
        <taxon>Bacteria</taxon>
        <taxon>Bacillati</taxon>
        <taxon>Actinomycetota</taxon>
        <taxon>Actinomycetes</taxon>
        <taxon>Streptosporangiales</taxon>
        <taxon>Streptosporangiaceae</taxon>
        <taxon>Herbidospora</taxon>
    </lineage>
</organism>
<feature type="transmembrane region" description="Helical" evidence="1">
    <location>
        <begin position="123"/>
        <end position="145"/>
    </location>
</feature>
<comment type="caution">
    <text evidence="2">The sequence shown here is derived from an EMBL/GenBank/DDBJ whole genome shotgun (WGS) entry which is preliminary data.</text>
</comment>
<proteinExistence type="predicted"/>
<keyword evidence="3" id="KW-1185">Reference proteome</keyword>
<evidence type="ECO:0008006" key="4">
    <source>
        <dbReference type="Google" id="ProtNLM"/>
    </source>
</evidence>
<dbReference type="RefSeq" id="WP_161482124.1">
    <property type="nucleotide sequence ID" value="NZ_WXEW01000007.1"/>
</dbReference>
<dbReference type="EMBL" id="WXEW01000007">
    <property type="protein sequence ID" value="NAS25022.1"/>
    <property type="molecule type" value="Genomic_DNA"/>
</dbReference>
<name>A0A7C9J571_9ACTN</name>